<dbReference type="KEGG" id="pabs:JIR001_23070"/>
<accession>A0A8D5UHX3</accession>
<evidence type="ECO:0000313" key="2">
    <source>
        <dbReference type="Proteomes" id="UP000677436"/>
    </source>
</evidence>
<keyword evidence="2" id="KW-1185">Reference proteome</keyword>
<reference evidence="1" key="1">
    <citation type="journal article" date="2013" name="Int. J. Syst. Evol. Microbiol.">
        <title>Polycladomyces abyssicola gen. nov., sp. nov., a thermophilic filamentous bacterium isolated from hemipelagic sediment.</title>
        <authorList>
            <person name="Tsubouchi T."/>
            <person name="Shimane Y."/>
            <person name="Mori K."/>
            <person name="Usui K."/>
            <person name="Hiraki T."/>
            <person name="Tame A."/>
            <person name="Uematsu K."/>
            <person name="Maruyama T."/>
            <person name="Hatada Y."/>
        </authorList>
    </citation>
    <scope>NUCLEOTIDE SEQUENCE</scope>
    <source>
        <strain evidence="1">JIR-001</strain>
    </source>
</reference>
<gene>
    <name evidence="1" type="ORF">JIR001_23070</name>
</gene>
<sequence length="149" mass="17061">MKVTRLAGWGLLAVILLWLPSAPHAFMSPTAAKVAYVKAYRVHNQQLVPIPVTRITHHELERVLNGIEQMAGLSSYQLPSRYLLFRFPSPVVLPRSPIGYPIKEVIVTQPASTWDAPRLLVRNTQRQWVEYRTSRPLTHLIHQLQRPNS</sequence>
<dbReference type="Proteomes" id="UP000677436">
    <property type="component" value="Chromosome"/>
</dbReference>
<dbReference type="AlphaFoldDB" id="A0A8D5UHX3"/>
<dbReference type="RefSeq" id="WP_212772853.1">
    <property type="nucleotide sequence ID" value="NZ_AP024601.1"/>
</dbReference>
<proteinExistence type="predicted"/>
<organism evidence="1 2">
    <name type="scientific">Polycladomyces abyssicola</name>
    <dbReference type="NCBI Taxonomy" id="1125966"/>
    <lineage>
        <taxon>Bacteria</taxon>
        <taxon>Bacillati</taxon>
        <taxon>Bacillota</taxon>
        <taxon>Bacilli</taxon>
        <taxon>Bacillales</taxon>
        <taxon>Thermoactinomycetaceae</taxon>
        <taxon>Polycladomyces</taxon>
    </lineage>
</organism>
<protein>
    <submittedName>
        <fullName evidence="1">Uncharacterized protein</fullName>
    </submittedName>
</protein>
<name>A0A8D5UHX3_9BACL</name>
<evidence type="ECO:0000313" key="1">
    <source>
        <dbReference type="EMBL" id="BCU82524.1"/>
    </source>
</evidence>
<reference evidence="1" key="2">
    <citation type="journal article" date="2021" name="Microbiol. Resour. Announc.">
        <title>Complete Genome Sequence of Polycladomyces abyssicola JIR-001T, Isolated from Hemipelagic Sediment in Deep Seawater.</title>
        <authorList>
            <person name="Tsubouchi T."/>
            <person name="Kaneko Y."/>
        </authorList>
    </citation>
    <scope>NUCLEOTIDE SEQUENCE</scope>
    <source>
        <strain evidence="1">JIR-001</strain>
    </source>
</reference>
<dbReference type="EMBL" id="AP024601">
    <property type="protein sequence ID" value="BCU82524.1"/>
    <property type="molecule type" value="Genomic_DNA"/>
</dbReference>